<evidence type="ECO:0000313" key="2">
    <source>
        <dbReference type="EMBL" id="GEN83665.1"/>
    </source>
</evidence>
<sequence>MKKLISALAVASIVLLLTACNNSSGAQKKMTAGDLLDKSQEAMEESLKAVRAHIVYDDYAVTVYDGDVENPEKAGGKFDMKIDAFLDPMKVRQKSIISPRGVRSWKQDLYQVGDRTFAKPEAEKEWEELPSGSIEETFGTLVAESHPMLDLSKFKEFEDEFILEPIEYGYALKLSLDRNDYKRIKELFPDIGPSQDGFNIVDKIELVITFNKSTSYVTSFKWSSDMRNYSDGNSYRSRQKLNATYSYFNDIDDFNVPKEVNDLIAQ</sequence>
<keyword evidence="1" id="KW-0732">Signal</keyword>
<comment type="caution">
    <text evidence="2">The sequence shown here is derived from an EMBL/GenBank/DDBJ whole genome shotgun (WGS) entry which is preliminary data.</text>
</comment>
<dbReference type="OrthoDB" id="2434418at2"/>
<organism evidence="2 3">
    <name type="scientific">Sporosarcina luteola</name>
    <dbReference type="NCBI Taxonomy" id="582850"/>
    <lineage>
        <taxon>Bacteria</taxon>
        <taxon>Bacillati</taxon>
        <taxon>Bacillota</taxon>
        <taxon>Bacilli</taxon>
        <taxon>Bacillales</taxon>
        <taxon>Caryophanaceae</taxon>
        <taxon>Sporosarcina</taxon>
    </lineage>
</organism>
<gene>
    <name evidence="2" type="ORF">SLU01_19770</name>
</gene>
<accession>A0A511Z896</accession>
<name>A0A511Z896_9BACL</name>
<evidence type="ECO:0000256" key="1">
    <source>
        <dbReference type="SAM" id="SignalP"/>
    </source>
</evidence>
<dbReference type="Pfam" id="PF20316">
    <property type="entry name" value="DUF6612"/>
    <property type="match status" value="1"/>
</dbReference>
<dbReference type="Proteomes" id="UP000321901">
    <property type="component" value="Unassembled WGS sequence"/>
</dbReference>
<dbReference type="RefSeq" id="WP_147057785.1">
    <property type="nucleotide sequence ID" value="NZ_BJYL01000024.1"/>
</dbReference>
<proteinExistence type="predicted"/>
<evidence type="ECO:0000313" key="3">
    <source>
        <dbReference type="Proteomes" id="UP000321901"/>
    </source>
</evidence>
<feature type="signal peptide" evidence="1">
    <location>
        <begin position="1"/>
        <end position="26"/>
    </location>
</feature>
<keyword evidence="3" id="KW-1185">Reference proteome</keyword>
<protein>
    <recommendedName>
        <fullName evidence="4">Lipoprotein</fullName>
    </recommendedName>
</protein>
<dbReference type="AlphaFoldDB" id="A0A511Z896"/>
<dbReference type="InterPro" id="IPR046720">
    <property type="entry name" value="DUF6612"/>
</dbReference>
<dbReference type="EMBL" id="BJYL01000024">
    <property type="protein sequence ID" value="GEN83665.1"/>
    <property type="molecule type" value="Genomic_DNA"/>
</dbReference>
<reference evidence="2 3" key="1">
    <citation type="submission" date="2019-07" db="EMBL/GenBank/DDBJ databases">
        <title>Whole genome shotgun sequence of Sporosarcina luteola NBRC 105378.</title>
        <authorList>
            <person name="Hosoyama A."/>
            <person name="Uohara A."/>
            <person name="Ohji S."/>
            <person name="Ichikawa N."/>
        </authorList>
    </citation>
    <scope>NUCLEOTIDE SEQUENCE [LARGE SCALE GENOMIC DNA]</scope>
    <source>
        <strain evidence="2 3">NBRC 105378</strain>
    </source>
</reference>
<dbReference type="PROSITE" id="PS51257">
    <property type="entry name" value="PROKAR_LIPOPROTEIN"/>
    <property type="match status" value="1"/>
</dbReference>
<feature type="chain" id="PRO_5022172033" description="Lipoprotein" evidence="1">
    <location>
        <begin position="27"/>
        <end position="266"/>
    </location>
</feature>
<evidence type="ECO:0008006" key="4">
    <source>
        <dbReference type="Google" id="ProtNLM"/>
    </source>
</evidence>